<reference evidence="10 11" key="1">
    <citation type="submission" date="2017-07" db="EMBL/GenBank/DDBJ databases">
        <authorList>
            <person name="Talla V."/>
            <person name="Backstrom N."/>
        </authorList>
    </citation>
    <scope>NUCLEOTIDE SEQUENCE [LARGE SCALE GENOMIC DNA]</scope>
</reference>
<keyword evidence="4 9" id="KW-0812">Transmembrane</keyword>
<dbReference type="EMBL" id="FZQP02001748">
    <property type="protein sequence ID" value="VVC93694.1"/>
    <property type="molecule type" value="Genomic_DNA"/>
</dbReference>
<feature type="transmembrane region" description="Helical" evidence="9">
    <location>
        <begin position="60"/>
        <end position="81"/>
    </location>
</feature>
<evidence type="ECO:0000313" key="11">
    <source>
        <dbReference type="Proteomes" id="UP000324832"/>
    </source>
</evidence>
<evidence type="ECO:0000256" key="4">
    <source>
        <dbReference type="ARBA" id="ARBA00022692"/>
    </source>
</evidence>
<keyword evidence="11" id="KW-1185">Reference proteome</keyword>
<keyword evidence="7" id="KW-0496">Mitochondrion</keyword>
<name>A0A5E4Q673_9NEOP</name>
<evidence type="ECO:0000313" key="10">
    <source>
        <dbReference type="EMBL" id="VVC93694.1"/>
    </source>
</evidence>
<dbReference type="GO" id="GO:0005743">
    <property type="term" value="C:mitochondrial inner membrane"/>
    <property type="evidence" value="ECO:0007669"/>
    <property type="project" value="UniProtKB-SubCell"/>
</dbReference>
<sequence>MWRIEDSSIKITRDEGARVISVLIRNNSTAQNSQTITPKFEHVFAFPYIRNLAIINRLKIYHFVGSCVIIPTCGVMETLNAVAESSFVTSVLIGVTGGAVLSLASLPFKNVIGHIFISEDNKSIKISSLDFYGRKIDRIIRSEEWIPILDLQPKNTDVLFLTPKLTDGTVYKLPVRFGIVKNQKKMSEVLE</sequence>
<evidence type="ECO:0000256" key="6">
    <source>
        <dbReference type="ARBA" id="ARBA00022989"/>
    </source>
</evidence>
<evidence type="ECO:0000256" key="5">
    <source>
        <dbReference type="ARBA" id="ARBA00022792"/>
    </source>
</evidence>
<feature type="transmembrane region" description="Helical" evidence="9">
    <location>
        <begin position="87"/>
        <end position="108"/>
    </location>
</feature>
<keyword evidence="6 9" id="KW-1133">Transmembrane helix</keyword>
<organism evidence="10 11">
    <name type="scientific">Leptidea sinapis</name>
    <dbReference type="NCBI Taxonomy" id="189913"/>
    <lineage>
        <taxon>Eukaryota</taxon>
        <taxon>Metazoa</taxon>
        <taxon>Ecdysozoa</taxon>
        <taxon>Arthropoda</taxon>
        <taxon>Hexapoda</taxon>
        <taxon>Insecta</taxon>
        <taxon>Pterygota</taxon>
        <taxon>Neoptera</taxon>
        <taxon>Endopterygota</taxon>
        <taxon>Lepidoptera</taxon>
        <taxon>Glossata</taxon>
        <taxon>Ditrysia</taxon>
        <taxon>Papilionoidea</taxon>
        <taxon>Pieridae</taxon>
        <taxon>Dismorphiinae</taxon>
        <taxon>Leptidea</taxon>
    </lineage>
</organism>
<evidence type="ECO:0000256" key="8">
    <source>
        <dbReference type="ARBA" id="ARBA00023136"/>
    </source>
</evidence>
<proteinExistence type="inferred from homology"/>
<dbReference type="PANTHER" id="PTHR13603">
    <property type="entry name" value="TRANSMEMBRANE PROTEIN 186"/>
    <property type="match status" value="1"/>
</dbReference>
<dbReference type="InterPro" id="IPR026571">
    <property type="entry name" value="Tmem186"/>
</dbReference>
<comment type="subcellular location">
    <subcellularLocation>
        <location evidence="1">Mitochondrion inner membrane</location>
        <topology evidence="1">Multi-pass membrane protein</topology>
    </subcellularLocation>
</comment>
<dbReference type="PANTHER" id="PTHR13603:SF1">
    <property type="entry name" value="TRANSMEMBRANE PROTEIN 186"/>
    <property type="match status" value="1"/>
</dbReference>
<evidence type="ECO:0000256" key="3">
    <source>
        <dbReference type="ARBA" id="ARBA00014604"/>
    </source>
</evidence>
<evidence type="ECO:0000256" key="7">
    <source>
        <dbReference type="ARBA" id="ARBA00023128"/>
    </source>
</evidence>
<evidence type="ECO:0000256" key="1">
    <source>
        <dbReference type="ARBA" id="ARBA00004448"/>
    </source>
</evidence>
<gene>
    <name evidence="10" type="ORF">LSINAPIS_LOCUS5832</name>
</gene>
<keyword evidence="5" id="KW-0999">Mitochondrion inner membrane</keyword>
<evidence type="ECO:0000256" key="2">
    <source>
        <dbReference type="ARBA" id="ARBA00007020"/>
    </source>
</evidence>
<dbReference type="AlphaFoldDB" id="A0A5E4Q673"/>
<keyword evidence="8 9" id="KW-0472">Membrane</keyword>
<dbReference type="Proteomes" id="UP000324832">
    <property type="component" value="Unassembled WGS sequence"/>
</dbReference>
<accession>A0A5E4Q673</accession>
<protein>
    <recommendedName>
        <fullName evidence="3">Transmembrane protein 186</fullName>
    </recommendedName>
</protein>
<comment type="similarity">
    <text evidence="2">Belongs to the TMEM186 family.</text>
</comment>
<evidence type="ECO:0000256" key="9">
    <source>
        <dbReference type="SAM" id="Phobius"/>
    </source>
</evidence>